<evidence type="ECO:0000313" key="5">
    <source>
        <dbReference type="EMBL" id="HGQ73768.1"/>
    </source>
</evidence>
<dbReference type="PANTHER" id="PTHR42734">
    <property type="entry name" value="METAL TRANSPORT SYSTEM ATP-BINDING PROTEIN TM_0124-RELATED"/>
    <property type="match status" value="1"/>
</dbReference>
<dbReference type="EMBL" id="DTBP01000013">
    <property type="protein sequence ID" value="HGQ73768.1"/>
    <property type="molecule type" value="Genomic_DNA"/>
</dbReference>
<dbReference type="PROSITE" id="PS50893">
    <property type="entry name" value="ABC_TRANSPORTER_2"/>
    <property type="match status" value="1"/>
</dbReference>
<dbReference type="InterPro" id="IPR027417">
    <property type="entry name" value="P-loop_NTPase"/>
</dbReference>
<accession>A0A7C4NNW8</accession>
<dbReference type="AlphaFoldDB" id="A0A7C4NNW8"/>
<dbReference type="InterPro" id="IPR017871">
    <property type="entry name" value="ABC_transporter-like_CS"/>
</dbReference>
<evidence type="ECO:0000259" key="4">
    <source>
        <dbReference type="PROSITE" id="PS50893"/>
    </source>
</evidence>
<keyword evidence="3 5" id="KW-0067">ATP-binding</keyword>
<dbReference type="Pfam" id="PF00005">
    <property type="entry name" value="ABC_tran"/>
    <property type="match status" value="1"/>
</dbReference>
<dbReference type="GO" id="GO:0016887">
    <property type="term" value="F:ATP hydrolysis activity"/>
    <property type="evidence" value="ECO:0007669"/>
    <property type="project" value="InterPro"/>
</dbReference>
<organism evidence="5">
    <name type="scientific">Staphylothermus marinus</name>
    <dbReference type="NCBI Taxonomy" id="2280"/>
    <lineage>
        <taxon>Archaea</taxon>
        <taxon>Thermoproteota</taxon>
        <taxon>Thermoprotei</taxon>
        <taxon>Desulfurococcales</taxon>
        <taxon>Desulfurococcaceae</taxon>
        <taxon>Staphylothermus</taxon>
    </lineage>
</organism>
<gene>
    <name evidence="5" type="ORF">ENU20_01645</name>
</gene>
<reference evidence="5" key="1">
    <citation type="journal article" date="2020" name="mSystems">
        <title>Genome- and Community-Level Interaction Insights into Carbon Utilization and Element Cycling Functions of Hydrothermarchaeota in Hydrothermal Sediment.</title>
        <authorList>
            <person name="Zhou Z."/>
            <person name="Liu Y."/>
            <person name="Xu W."/>
            <person name="Pan J."/>
            <person name="Luo Z.H."/>
            <person name="Li M."/>
        </authorList>
    </citation>
    <scope>NUCLEOTIDE SEQUENCE [LARGE SCALE GENOMIC DNA]</scope>
    <source>
        <strain evidence="5">SpSt-648</strain>
    </source>
</reference>
<dbReference type="InterPro" id="IPR003593">
    <property type="entry name" value="AAA+_ATPase"/>
</dbReference>
<dbReference type="PROSITE" id="PS00211">
    <property type="entry name" value="ABC_TRANSPORTER_1"/>
    <property type="match status" value="1"/>
</dbReference>
<comment type="caution">
    <text evidence="5">The sequence shown here is derived from an EMBL/GenBank/DDBJ whole genome shotgun (WGS) entry which is preliminary data.</text>
</comment>
<dbReference type="GO" id="GO:0005524">
    <property type="term" value="F:ATP binding"/>
    <property type="evidence" value="ECO:0007669"/>
    <property type="project" value="UniProtKB-KW"/>
</dbReference>
<feature type="domain" description="ABC transporter" evidence="4">
    <location>
        <begin position="2"/>
        <end position="235"/>
    </location>
</feature>
<protein>
    <submittedName>
        <fullName evidence="5">ABC transporter ATP-binding protein</fullName>
    </submittedName>
</protein>
<sequence length="253" mass="28570">MINVKSLTVKYSDFTALNDITLSIPENKATCILGPNGAGKSTLLKTIAKLVDYKGCLYLDGLEVSKTPIKTIARLVSYVQPIDTREFMGLTVRDVLLIAQYPVTTGFIESSFHLERAITVLKQLGSDKLIHRKLNELSSGELQRVVLAIGLVKNPKYLLFDEIDLHIDIGFKKSLVKLIRVWSRDKTVVFTTHDLVFGTSIGDYFILLDQGRVVYIGESEDLINNVELVEKVFNAKIITYRYGERHILIPIYY</sequence>
<evidence type="ECO:0000256" key="1">
    <source>
        <dbReference type="ARBA" id="ARBA00022448"/>
    </source>
</evidence>
<keyword evidence="1" id="KW-0813">Transport</keyword>
<dbReference type="InterPro" id="IPR003439">
    <property type="entry name" value="ABC_transporter-like_ATP-bd"/>
</dbReference>
<name>A0A7C4NNW8_STAMA</name>
<dbReference type="Gene3D" id="3.40.50.300">
    <property type="entry name" value="P-loop containing nucleotide triphosphate hydrolases"/>
    <property type="match status" value="1"/>
</dbReference>
<dbReference type="SMART" id="SM00382">
    <property type="entry name" value="AAA"/>
    <property type="match status" value="1"/>
</dbReference>
<evidence type="ECO:0000256" key="3">
    <source>
        <dbReference type="ARBA" id="ARBA00022840"/>
    </source>
</evidence>
<evidence type="ECO:0000256" key="2">
    <source>
        <dbReference type="ARBA" id="ARBA00022741"/>
    </source>
</evidence>
<proteinExistence type="predicted"/>
<keyword evidence="2" id="KW-0547">Nucleotide-binding</keyword>
<dbReference type="SUPFAM" id="SSF52540">
    <property type="entry name" value="P-loop containing nucleoside triphosphate hydrolases"/>
    <property type="match status" value="1"/>
</dbReference>
<dbReference type="InterPro" id="IPR050153">
    <property type="entry name" value="Metal_Ion_Import_ABC"/>
</dbReference>